<keyword evidence="2" id="KW-0479">Metal-binding</keyword>
<proteinExistence type="inferred from homology"/>
<keyword evidence="6" id="KW-0804">Transcription</keyword>
<keyword evidence="9" id="KW-1185">Reference proteome</keyword>
<evidence type="ECO:0000313" key="9">
    <source>
        <dbReference type="Proteomes" id="UP001529510"/>
    </source>
</evidence>
<evidence type="ECO:0000256" key="3">
    <source>
        <dbReference type="ARBA" id="ARBA00022771"/>
    </source>
</evidence>
<dbReference type="AlphaFoldDB" id="A0ABD0RFX8"/>
<sequence length="66" mass="7531">FIADNQMNQACMLFVEQHGITIIEKNLMHDFGLVNTVTIDKAMAHLRDLNQQKDGQEQPKMQDSAD</sequence>
<accession>A0ABD0RFX8</accession>
<comment type="caution">
    <text evidence="8">The sequence shown here is derived from an EMBL/GenBank/DDBJ whole genome shotgun (WGS) entry which is preliminary data.</text>
</comment>
<dbReference type="Proteomes" id="UP001529510">
    <property type="component" value="Unassembled WGS sequence"/>
</dbReference>
<evidence type="ECO:0000256" key="5">
    <source>
        <dbReference type="ARBA" id="ARBA00023015"/>
    </source>
</evidence>
<name>A0ABD0RFX8_CIRMR</name>
<evidence type="ECO:0000259" key="7">
    <source>
        <dbReference type="Pfam" id="PF09733"/>
    </source>
</evidence>
<evidence type="ECO:0000256" key="1">
    <source>
        <dbReference type="ARBA" id="ARBA00007416"/>
    </source>
</evidence>
<keyword evidence="4" id="KW-0862">Zinc</keyword>
<gene>
    <name evidence="8" type="ORF">M9458_005963</name>
</gene>
<dbReference type="InterPro" id="IPR019135">
    <property type="entry name" value="Polycomb_protein_VEFS-Box"/>
</dbReference>
<keyword evidence="5" id="KW-0805">Transcription regulation</keyword>
<feature type="domain" description="Polycomb protein VEFS-Box" evidence="7">
    <location>
        <begin position="1"/>
        <end position="41"/>
    </location>
</feature>
<evidence type="ECO:0000256" key="6">
    <source>
        <dbReference type="ARBA" id="ARBA00023163"/>
    </source>
</evidence>
<keyword evidence="3" id="KW-0863">Zinc-finger</keyword>
<protein>
    <recommendedName>
        <fullName evidence="7">Polycomb protein VEFS-Box domain-containing protein</fullName>
    </recommendedName>
</protein>
<dbReference type="EMBL" id="JAMKFB020000003">
    <property type="protein sequence ID" value="KAL0197423.1"/>
    <property type="molecule type" value="Genomic_DNA"/>
</dbReference>
<feature type="non-terminal residue" evidence="8">
    <location>
        <position position="1"/>
    </location>
</feature>
<evidence type="ECO:0000256" key="2">
    <source>
        <dbReference type="ARBA" id="ARBA00022723"/>
    </source>
</evidence>
<evidence type="ECO:0000313" key="8">
    <source>
        <dbReference type="EMBL" id="KAL0197423.1"/>
    </source>
</evidence>
<feature type="non-terminal residue" evidence="8">
    <location>
        <position position="66"/>
    </location>
</feature>
<evidence type="ECO:0000256" key="4">
    <source>
        <dbReference type="ARBA" id="ARBA00022833"/>
    </source>
</evidence>
<comment type="similarity">
    <text evidence="1">Belongs to the VEFS (VRN2-EMF2-FIS2-SU(Z)12) family.</text>
</comment>
<reference evidence="8 9" key="1">
    <citation type="submission" date="2024-05" db="EMBL/GenBank/DDBJ databases">
        <title>Genome sequencing and assembly of Indian major carp, Cirrhinus mrigala (Hamilton, 1822).</title>
        <authorList>
            <person name="Mohindra V."/>
            <person name="Chowdhury L.M."/>
            <person name="Lal K."/>
            <person name="Jena J.K."/>
        </authorList>
    </citation>
    <scope>NUCLEOTIDE SEQUENCE [LARGE SCALE GENOMIC DNA]</scope>
    <source>
        <strain evidence="8">CM1030</strain>
        <tissue evidence="8">Blood</tissue>
    </source>
</reference>
<dbReference type="Pfam" id="PF09733">
    <property type="entry name" value="VEFS-Box"/>
    <property type="match status" value="1"/>
</dbReference>
<organism evidence="8 9">
    <name type="scientific">Cirrhinus mrigala</name>
    <name type="common">Mrigala</name>
    <dbReference type="NCBI Taxonomy" id="683832"/>
    <lineage>
        <taxon>Eukaryota</taxon>
        <taxon>Metazoa</taxon>
        <taxon>Chordata</taxon>
        <taxon>Craniata</taxon>
        <taxon>Vertebrata</taxon>
        <taxon>Euteleostomi</taxon>
        <taxon>Actinopterygii</taxon>
        <taxon>Neopterygii</taxon>
        <taxon>Teleostei</taxon>
        <taxon>Ostariophysi</taxon>
        <taxon>Cypriniformes</taxon>
        <taxon>Cyprinidae</taxon>
        <taxon>Labeoninae</taxon>
        <taxon>Labeonini</taxon>
        <taxon>Cirrhinus</taxon>
    </lineage>
</organism>
<dbReference type="GO" id="GO:0008270">
    <property type="term" value="F:zinc ion binding"/>
    <property type="evidence" value="ECO:0007669"/>
    <property type="project" value="UniProtKB-KW"/>
</dbReference>